<dbReference type="InterPro" id="IPR004860">
    <property type="entry name" value="LAGLIDADG_dom"/>
</dbReference>
<dbReference type="InterPro" id="IPR003587">
    <property type="entry name" value="Hint_dom_N"/>
</dbReference>
<dbReference type="PANTHER" id="PTHR43371">
    <property type="entry name" value="VITAMIN B12-DEPENDENT RIBONUCLEOTIDE REDUCTASE"/>
    <property type="match status" value="1"/>
</dbReference>
<proteinExistence type="inferred from homology"/>
<evidence type="ECO:0000256" key="6">
    <source>
        <dbReference type="ARBA" id="ARBA00022634"/>
    </source>
</evidence>
<evidence type="ECO:0000256" key="7">
    <source>
        <dbReference type="ARBA" id="ARBA00022741"/>
    </source>
</evidence>
<evidence type="ECO:0000256" key="8">
    <source>
        <dbReference type="ARBA" id="ARBA00022813"/>
    </source>
</evidence>
<dbReference type="PRINTS" id="PR00379">
    <property type="entry name" value="INTEIN"/>
</dbReference>
<dbReference type="PROSITE" id="PS50818">
    <property type="entry name" value="INTEIN_C_TER"/>
    <property type="match status" value="2"/>
</dbReference>
<dbReference type="InterPro" id="IPR006142">
    <property type="entry name" value="INTEIN"/>
</dbReference>
<dbReference type="InterPro" id="IPR004042">
    <property type="entry name" value="Intein_endonuc_central"/>
</dbReference>
<dbReference type="InterPro" id="IPR024434">
    <property type="entry name" value="TSCPD_dom"/>
</dbReference>
<dbReference type="PROSITE" id="PS50817">
    <property type="entry name" value="INTEIN_N_TER"/>
    <property type="match status" value="2"/>
</dbReference>
<dbReference type="InterPro" id="IPR013678">
    <property type="entry name" value="RNR_2_N"/>
</dbReference>
<evidence type="ECO:0000256" key="3">
    <source>
        <dbReference type="ARBA" id="ARBA00012274"/>
    </source>
</evidence>
<dbReference type="InterPro" id="IPR050862">
    <property type="entry name" value="RdRp_reductase_class-2"/>
</dbReference>
<dbReference type="InterPro" id="IPR000788">
    <property type="entry name" value="RNR_lg_C"/>
</dbReference>
<comment type="catalytic activity">
    <reaction evidence="14">
        <text>a 2'-deoxyribonucleoside 5'-diphosphate + [thioredoxin]-disulfide + H2O = a ribonucleoside 5'-diphosphate + [thioredoxin]-dithiol</text>
        <dbReference type="Rhea" id="RHEA:23252"/>
        <dbReference type="Rhea" id="RHEA-COMP:10698"/>
        <dbReference type="Rhea" id="RHEA-COMP:10700"/>
        <dbReference type="ChEBI" id="CHEBI:15377"/>
        <dbReference type="ChEBI" id="CHEBI:29950"/>
        <dbReference type="ChEBI" id="CHEBI:50058"/>
        <dbReference type="ChEBI" id="CHEBI:57930"/>
        <dbReference type="ChEBI" id="CHEBI:73316"/>
        <dbReference type="EC" id="1.17.4.1"/>
    </reaction>
</comment>
<sequence length="1713" mass="190760">MPGVTKQNQIERARQNRKRVLPLKRRFTKAGVHPFDEIEWRMHKVLVRGSNGSKEERELEFPAFWSDNAASIAGSKYFRGRIGSPERETSVRSMISRVVSVIRAWGRDSGYFSADTEAEIFADELTHILLHQKAAFNSPVWFNVGVEDPPQCSACQPYRALVSTPVGFYPIGKIVEENLIGLPVYDSRGITQVVAVKNNGIKKVYKVALRNGTYIEATGDHQVRAVHERRTTPQWFRVDELKTGMRLHLYPHREISERLDNSSLFSGTNRYSEIGGETLTRTISIAGVGSSSLEISKAALAGWLQADGFVGQYHTGTNNSLTIEFVAVTEEERQWIESHLNVVFPNVHRKIRITKTKAGTPITRVRLYGEVLRAFVDTYELLARRNAIRVPAILWRSSPAVIEAYVKSVFQGEGFVRINNTSIHVAIDTISEGWMHDIQLLLYGLGIYSRIRRKKEPRVNRGDLYEVDISAGSERRKFADRIGFISASKQEKLLRSLEAPNQKNIPDLREEEIVEIKDLGEEVVYDIQTSSGEYLSNNVVVHNCFILAVDDNMESILDWIYTEGMIFKRGSGAGVNLSPLRSSMETLSRGGVSSGPVSFMRGADSVAGMIASGGSTRRAAKMVVLNIDHPDIMRFIRCKAEEEKKVHALMETGYDMYDLNNPAWNSIQYQNANNSVRVTDEFMEAVERDETFTTKFVGTDKPAQEYRARDLMHAIAEAAWESGDPGMQYDTIINKWHTCPNTGRINASNPCFTGDALIYTDKGLLAFEELYKRANTGEAIRVFTHNATRKDTPQDSLSSSRPAQIMMTGVNDVYRLIFSNGMEVRATKNHRFFTKNRGMVAAEDLRSDDQVMISTLPVLFERSSLSFSLDEAALFASGWEGRNTKRYRPVTLPRAWSVPFAHYIGYLVGDGSISLARDSNHRLSNASVVFGAKEESEELAPQFTELFRGWGVTDWQELTMPNGTLQLRINRTPVVRMFQQLGVSERRAPLKVVPRAIFQTPQSIQAAFLRGLFTADGCVYDGKKHRYVGLGSASKELLLGAQQLLLAQGIFSRIYNIRKSAVSYSTFEYIRKDGTNITYKNNPSYDLRISGPSIARFKEHIGFLTTRKQVKLEKLAAEHEFYDIEHGAVQLREMKHEGAEFTYNLTESKNHSYIANGFVVANCSEYMHLDNSACNLASINVIKYLNPDGSFNIRDFIHTVDILILAQDILVGGSSYPTEKIGENARNYRELGLGYANLGALLMTWGFPYDSDEARHTASAITALMTGEAYRYSAEIAKKMGAYAGYEINKEPQLRVVSMHRAEFDRVREDRVRDSAIYKAAEKAWDDAVFLGKKYGVRNSQVTVIAPTGTIALMMDCATTGIEPEFALVKTKNLVGGGTMRFVNTAVPDALKNLGYSDAERDLIVAHIESQGTIEGAPALKDEHVAVFDSAVRPANGVRSIHWQGHVKMVAAVQPFISGAISKTFNMSADTSVDEIMKAYIMGWKLGLKAFAVYRDGSKAAQPLVTASGKGGVKKEQKPFRRKLPATRPSETHKFSIAGHEGYLTYSMYENRDLAEIFITMSKQGSTLAGLLDAFAISVSIALQHGVPLKTLARKFVYGRFEPAGFTENSDIQVATSITDYIFRYLSLRFLSSSDLDDIGVKGAPKEVPAAVEIKEMKAVVASEVMIKAPVVAEAIGSKVVFADSVCRECGGMLVQTGSCKTCFQCGTSTGGC</sequence>
<evidence type="ECO:0000256" key="4">
    <source>
        <dbReference type="ARBA" id="ARBA00014409"/>
    </source>
</evidence>
<reference evidence="16 17" key="1">
    <citation type="journal article" date="2016" name="Nat. Commun.">
        <title>Thousands of microbial genomes shed light on interconnected biogeochemical processes in an aquifer system.</title>
        <authorList>
            <person name="Anantharaman K."/>
            <person name="Brown C.T."/>
            <person name="Hug L.A."/>
            <person name="Sharon I."/>
            <person name="Castelle C.J."/>
            <person name="Probst A.J."/>
            <person name="Thomas B.C."/>
            <person name="Singh A."/>
            <person name="Wilkins M.J."/>
            <person name="Karaoz U."/>
            <person name="Brodie E.L."/>
            <person name="Williams K.H."/>
            <person name="Hubbard S.S."/>
            <person name="Banfield J.F."/>
        </authorList>
    </citation>
    <scope>NUCLEOTIDE SEQUENCE [LARGE SCALE GENOMIC DNA]</scope>
</reference>
<dbReference type="GO" id="GO:0000166">
    <property type="term" value="F:nucleotide binding"/>
    <property type="evidence" value="ECO:0007669"/>
    <property type="project" value="UniProtKB-KW"/>
</dbReference>
<dbReference type="SUPFAM" id="SSF55608">
    <property type="entry name" value="Homing endonucleases"/>
    <property type="match status" value="2"/>
</dbReference>
<keyword evidence="11" id="KW-0170">Cobalt</keyword>
<evidence type="ECO:0000313" key="17">
    <source>
        <dbReference type="Proteomes" id="UP000176917"/>
    </source>
</evidence>
<evidence type="ECO:0000256" key="10">
    <source>
        <dbReference type="ARBA" id="ARBA00023002"/>
    </source>
</evidence>
<dbReference type="PANTHER" id="PTHR43371:SF1">
    <property type="entry name" value="RIBONUCLEOSIDE-DIPHOSPHATE REDUCTASE"/>
    <property type="match status" value="1"/>
</dbReference>
<evidence type="ECO:0000256" key="9">
    <source>
        <dbReference type="ARBA" id="ARBA00023000"/>
    </source>
</evidence>
<evidence type="ECO:0000256" key="1">
    <source>
        <dbReference type="ARBA" id="ARBA00001922"/>
    </source>
</evidence>
<dbReference type="GO" id="GO:0050897">
    <property type="term" value="F:cobalt ion binding"/>
    <property type="evidence" value="ECO:0007669"/>
    <property type="project" value="InterPro"/>
</dbReference>
<evidence type="ECO:0000256" key="14">
    <source>
        <dbReference type="ARBA" id="ARBA00047754"/>
    </source>
</evidence>
<dbReference type="InterPro" id="IPR036844">
    <property type="entry name" value="Hint_dom_sf"/>
</dbReference>
<evidence type="ECO:0000256" key="13">
    <source>
        <dbReference type="ARBA" id="ARBA00033050"/>
    </source>
</evidence>
<comment type="cofactor">
    <cofactor evidence="1">
        <name>adenosylcob(III)alamin</name>
        <dbReference type="ChEBI" id="CHEBI:18408"/>
    </cofactor>
</comment>
<dbReference type="Pfam" id="PF02867">
    <property type="entry name" value="Ribonuc_red_lgC"/>
    <property type="match status" value="1"/>
</dbReference>
<keyword evidence="10" id="KW-0560">Oxidoreductase</keyword>
<dbReference type="NCBIfam" id="TIGR01443">
    <property type="entry name" value="intein_Cterm"/>
    <property type="match status" value="1"/>
</dbReference>
<dbReference type="NCBIfam" id="TIGR01445">
    <property type="entry name" value="intein_Nterm"/>
    <property type="match status" value="1"/>
</dbReference>
<dbReference type="SUPFAM" id="SSF51294">
    <property type="entry name" value="Hedgehog/intein (Hint) domain"/>
    <property type="match status" value="2"/>
</dbReference>
<dbReference type="STRING" id="1802461.A3B24_01865"/>
<comment type="caution">
    <text evidence="16">The sequence shown here is derived from an EMBL/GenBank/DDBJ whole genome shotgun (WGS) entry which is preliminary data.</text>
</comment>
<keyword evidence="5" id="KW-0846">Cobalamin</keyword>
<evidence type="ECO:0000256" key="12">
    <source>
        <dbReference type="ARBA" id="ARBA00025437"/>
    </source>
</evidence>
<comment type="similarity">
    <text evidence="2">Belongs to the ribonucleoside diphosphate reductase class-2 family.</text>
</comment>
<dbReference type="SMART" id="SM00306">
    <property type="entry name" value="HintN"/>
    <property type="match status" value="2"/>
</dbReference>
<evidence type="ECO:0000256" key="11">
    <source>
        <dbReference type="ARBA" id="ARBA00023285"/>
    </source>
</evidence>
<dbReference type="PROSITE" id="PS50819">
    <property type="entry name" value="INTEIN_ENDONUCLEASE"/>
    <property type="match status" value="2"/>
</dbReference>
<gene>
    <name evidence="16" type="ORF">A3B24_01865</name>
</gene>
<dbReference type="GO" id="GO:0004748">
    <property type="term" value="F:ribonucleoside-diphosphate reductase activity, thioredoxin disulfide as acceptor"/>
    <property type="evidence" value="ECO:0007669"/>
    <property type="project" value="UniProtKB-EC"/>
</dbReference>
<comment type="function">
    <text evidence="12">Catalyzes the reduction of ribonucleotides to deoxyribonucleotides. May function to provide a pool of deoxyribonucleotide precursors for DNA repair during oxygen limitation and/or for immediate growth after restoration of oxygen.</text>
</comment>
<accession>A0A1G2RMG9</accession>
<evidence type="ECO:0000259" key="15">
    <source>
        <dbReference type="PROSITE" id="PS50819"/>
    </source>
</evidence>
<keyword evidence="9" id="KW-0651">Protein splicing</keyword>
<keyword evidence="7" id="KW-0547">Nucleotide-binding</keyword>
<dbReference type="InterPro" id="IPR006141">
    <property type="entry name" value="Intein_N"/>
</dbReference>
<feature type="domain" description="DOD-type homing endonuclease" evidence="15">
    <location>
        <begin position="300"/>
        <end position="447"/>
    </location>
</feature>
<protein>
    <recommendedName>
        <fullName evidence="4">Vitamin B12-dependent ribonucleotide reductase</fullName>
        <ecNumber evidence="3">1.17.4.1</ecNumber>
    </recommendedName>
    <alternativeName>
        <fullName evidence="13">Ribonucleoside-diphosphate reductase NrdJ</fullName>
    </alternativeName>
</protein>
<dbReference type="Pfam" id="PF14528">
    <property type="entry name" value="LAGLIDADG_3"/>
    <property type="match status" value="2"/>
</dbReference>
<dbReference type="CDD" id="cd00081">
    <property type="entry name" value="Hint"/>
    <property type="match status" value="2"/>
</dbReference>
<keyword evidence="8" id="KW-0068">Autocatalytic cleavage</keyword>
<evidence type="ECO:0000313" key="16">
    <source>
        <dbReference type="EMBL" id="OHA74017.1"/>
    </source>
</evidence>
<dbReference type="Gene3D" id="2.170.16.10">
    <property type="entry name" value="Hedgehog/Intein (Hint) domain"/>
    <property type="match status" value="2"/>
</dbReference>
<dbReference type="InterPro" id="IPR030934">
    <property type="entry name" value="Intein_C"/>
</dbReference>
<dbReference type="GO" id="GO:0004519">
    <property type="term" value="F:endonuclease activity"/>
    <property type="evidence" value="ECO:0007669"/>
    <property type="project" value="InterPro"/>
</dbReference>
<name>A0A1G2RMG9_9BACT</name>
<dbReference type="EMBL" id="MHUG01000001">
    <property type="protein sequence ID" value="OHA74017.1"/>
    <property type="molecule type" value="Genomic_DNA"/>
</dbReference>
<dbReference type="Pfam" id="PF12637">
    <property type="entry name" value="TSCPD"/>
    <property type="match status" value="1"/>
</dbReference>
<dbReference type="SUPFAM" id="SSF51998">
    <property type="entry name" value="PFL-like glycyl radical enzymes"/>
    <property type="match status" value="1"/>
</dbReference>
<keyword evidence="6" id="KW-0237">DNA synthesis</keyword>
<dbReference type="GO" id="GO:0031419">
    <property type="term" value="F:cobalamin binding"/>
    <property type="evidence" value="ECO:0007669"/>
    <property type="project" value="UniProtKB-KW"/>
</dbReference>
<dbReference type="GO" id="GO:0071897">
    <property type="term" value="P:DNA biosynthetic process"/>
    <property type="evidence" value="ECO:0007669"/>
    <property type="project" value="UniProtKB-KW"/>
</dbReference>
<dbReference type="Gene3D" id="3.10.28.10">
    <property type="entry name" value="Homing endonucleases"/>
    <property type="match status" value="2"/>
</dbReference>
<organism evidence="16 17">
    <name type="scientific">Candidatus Wildermuthbacteria bacterium RIFCSPLOWO2_01_FULL_48_16</name>
    <dbReference type="NCBI Taxonomy" id="1802461"/>
    <lineage>
        <taxon>Bacteria</taxon>
        <taxon>Candidatus Wildermuthiibacteriota</taxon>
    </lineage>
</organism>
<dbReference type="Proteomes" id="UP000176917">
    <property type="component" value="Unassembled WGS sequence"/>
</dbReference>
<dbReference type="Pfam" id="PF08471">
    <property type="entry name" value="Ribonuc_red_2_N"/>
    <property type="match status" value="1"/>
</dbReference>
<feature type="domain" description="DOD-type homing endonuclease" evidence="15">
    <location>
        <begin position="903"/>
        <end position="1050"/>
    </location>
</feature>
<dbReference type="GO" id="GO:0016539">
    <property type="term" value="P:intein-mediated protein splicing"/>
    <property type="evidence" value="ECO:0007669"/>
    <property type="project" value="InterPro"/>
</dbReference>
<dbReference type="SMART" id="SM00305">
    <property type="entry name" value="HintC"/>
    <property type="match status" value="2"/>
</dbReference>
<dbReference type="Gene3D" id="3.20.70.20">
    <property type="match status" value="3"/>
</dbReference>
<dbReference type="InterPro" id="IPR027434">
    <property type="entry name" value="Homing_endonucl"/>
</dbReference>
<evidence type="ECO:0000256" key="5">
    <source>
        <dbReference type="ARBA" id="ARBA00022628"/>
    </source>
</evidence>
<dbReference type="EC" id="1.17.4.1" evidence="3"/>
<dbReference type="InterPro" id="IPR003586">
    <property type="entry name" value="Hint_dom_C"/>
</dbReference>
<evidence type="ECO:0000256" key="2">
    <source>
        <dbReference type="ARBA" id="ARBA00007405"/>
    </source>
</evidence>